<dbReference type="Gene3D" id="1.20.1080.10">
    <property type="entry name" value="Glycerol uptake facilitator protein"/>
    <property type="match status" value="1"/>
</dbReference>
<dbReference type="InterPro" id="IPR023271">
    <property type="entry name" value="Aquaporin-like"/>
</dbReference>
<dbReference type="GO" id="GO:0016020">
    <property type="term" value="C:membrane"/>
    <property type="evidence" value="ECO:0007669"/>
    <property type="project" value="UniProtKB-SubCell"/>
</dbReference>
<dbReference type="PANTHER" id="PTHR45724:SF13">
    <property type="entry name" value="AQUAPORIN NIP1-1-RELATED"/>
    <property type="match status" value="1"/>
</dbReference>
<reference evidence="8" key="2">
    <citation type="submission" date="2020-09" db="EMBL/GenBank/DDBJ databases">
        <authorList>
            <person name="Sun Q."/>
            <person name="Zhou Y."/>
        </authorList>
    </citation>
    <scope>NUCLEOTIDE SEQUENCE</scope>
    <source>
        <strain evidence="8">CGMCC 1.12214</strain>
    </source>
</reference>
<evidence type="ECO:0000256" key="2">
    <source>
        <dbReference type="ARBA" id="ARBA00022448"/>
    </source>
</evidence>
<evidence type="ECO:0000256" key="4">
    <source>
        <dbReference type="ARBA" id="ARBA00022989"/>
    </source>
</evidence>
<keyword evidence="9" id="KW-1185">Reference proteome</keyword>
<evidence type="ECO:0000256" key="5">
    <source>
        <dbReference type="ARBA" id="ARBA00023136"/>
    </source>
</evidence>
<feature type="transmembrane region" description="Helical" evidence="7">
    <location>
        <begin position="51"/>
        <end position="77"/>
    </location>
</feature>
<evidence type="ECO:0000313" key="9">
    <source>
        <dbReference type="Proteomes" id="UP000603912"/>
    </source>
</evidence>
<dbReference type="AlphaFoldDB" id="A0A917ICA8"/>
<evidence type="ECO:0000256" key="3">
    <source>
        <dbReference type="ARBA" id="ARBA00022692"/>
    </source>
</evidence>
<dbReference type="EMBL" id="BMES01000003">
    <property type="protein sequence ID" value="GGH32295.1"/>
    <property type="molecule type" value="Genomic_DNA"/>
</dbReference>
<comment type="caution">
    <text evidence="8">The sequence shown here is derived from an EMBL/GenBank/DDBJ whole genome shotgun (WGS) entry which is preliminary data.</text>
</comment>
<feature type="transmembrane region" description="Helical" evidence="7">
    <location>
        <begin position="150"/>
        <end position="166"/>
    </location>
</feature>
<evidence type="ECO:0000313" key="8">
    <source>
        <dbReference type="EMBL" id="GGH32295.1"/>
    </source>
</evidence>
<dbReference type="RefSeq" id="WP_371875819.1">
    <property type="nucleotide sequence ID" value="NZ_BMES01000003.1"/>
</dbReference>
<dbReference type="PANTHER" id="PTHR45724">
    <property type="entry name" value="AQUAPORIN NIP2-1"/>
    <property type="match status" value="1"/>
</dbReference>
<dbReference type="InterPro" id="IPR034294">
    <property type="entry name" value="Aquaporin_transptr"/>
</dbReference>
<evidence type="ECO:0000256" key="6">
    <source>
        <dbReference type="RuleBase" id="RU000477"/>
    </source>
</evidence>
<comment type="subcellular location">
    <subcellularLocation>
        <location evidence="1">Membrane</location>
        <topology evidence="1">Multi-pass membrane protein</topology>
    </subcellularLocation>
</comment>
<proteinExistence type="inferred from homology"/>
<dbReference type="GO" id="GO:0015267">
    <property type="term" value="F:channel activity"/>
    <property type="evidence" value="ECO:0007669"/>
    <property type="project" value="InterPro"/>
</dbReference>
<keyword evidence="4 7" id="KW-1133">Transmembrane helix</keyword>
<evidence type="ECO:0000256" key="7">
    <source>
        <dbReference type="SAM" id="Phobius"/>
    </source>
</evidence>
<feature type="transmembrane region" description="Helical" evidence="7">
    <location>
        <begin position="89"/>
        <end position="108"/>
    </location>
</feature>
<protein>
    <submittedName>
        <fullName evidence="8">Transport protein</fullName>
    </submittedName>
</protein>
<accession>A0A917ICA8</accession>
<dbReference type="Pfam" id="PF00230">
    <property type="entry name" value="MIP"/>
    <property type="match status" value="1"/>
</dbReference>
<gene>
    <name evidence="8" type="ORF">GCM10007036_44060</name>
</gene>
<comment type="similarity">
    <text evidence="6">Belongs to the MIP/aquaporin (TC 1.A.8) family.</text>
</comment>
<keyword evidence="5 7" id="KW-0472">Membrane</keyword>
<dbReference type="InterPro" id="IPR000425">
    <property type="entry name" value="MIP"/>
</dbReference>
<sequence>MIYSPAQRLAAEALGTALLVAAVVGSGIMAEKLAGGSLALALLCNTIPTGAILYVLVTVFGPVSAHFNPAVSLVFAIRGELPWARLAPYVIGQVLGGIAGTLLAHVMFDQPAFQFSVTARTGLAQWISEAVATFALVLTILGAIRVKPDAVPVAVALVITSAYWFTSSTSFANPAVTIARALSNTFAGIAPADVPAFVVAQLCGAATAMLVAERVFGWRRPNTAG</sequence>
<reference evidence="8" key="1">
    <citation type="journal article" date="2014" name="Int. J. Syst. Evol. Microbiol.">
        <title>Complete genome sequence of Corynebacterium casei LMG S-19264T (=DSM 44701T), isolated from a smear-ripened cheese.</title>
        <authorList>
            <consortium name="US DOE Joint Genome Institute (JGI-PGF)"/>
            <person name="Walter F."/>
            <person name="Albersmeier A."/>
            <person name="Kalinowski J."/>
            <person name="Ruckert C."/>
        </authorList>
    </citation>
    <scope>NUCLEOTIDE SEQUENCE</scope>
    <source>
        <strain evidence="8">CGMCC 1.12214</strain>
    </source>
</reference>
<keyword evidence="2 6" id="KW-0813">Transport</keyword>
<dbReference type="PRINTS" id="PR00783">
    <property type="entry name" value="MINTRINSICP"/>
</dbReference>
<dbReference type="Proteomes" id="UP000603912">
    <property type="component" value="Unassembled WGS sequence"/>
</dbReference>
<feature type="transmembrane region" description="Helical" evidence="7">
    <location>
        <begin position="123"/>
        <end position="143"/>
    </location>
</feature>
<feature type="transmembrane region" description="Helical" evidence="7">
    <location>
        <begin position="186"/>
        <end position="212"/>
    </location>
</feature>
<name>A0A917ICA8_9HYPH</name>
<organism evidence="8 9">
    <name type="scientific">Alsobacter metallidurans</name>
    <dbReference type="NCBI Taxonomy" id="340221"/>
    <lineage>
        <taxon>Bacteria</taxon>
        <taxon>Pseudomonadati</taxon>
        <taxon>Pseudomonadota</taxon>
        <taxon>Alphaproteobacteria</taxon>
        <taxon>Hyphomicrobiales</taxon>
        <taxon>Alsobacteraceae</taxon>
        <taxon>Alsobacter</taxon>
    </lineage>
</organism>
<keyword evidence="3 6" id="KW-0812">Transmembrane</keyword>
<evidence type="ECO:0000256" key="1">
    <source>
        <dbReference type="ARBA" id="ARBA00004141"/>
    </source>
</evidence>
<dbReference type="SUPFAM" id="SSF81338">
    <property type="entry name" value="Aquaporin-like"/>
    <property type="match status" value="1"/>
</dbReference>